<reference evidence="9 10" key="1">
    <citation type="submission" date="2020-05" db="EMBL/GenBank/DDBJ databases">
        <title>Identification and distribution of gene clusters putatively required for synthesis of sphingolipid metabolism inhibitors in phylogenetically diverse species of the filamentous fungus Fusarium.</title>
        <authorList>
            <person name="Kim H.-S."/>
            <person name="Busman M."/>
            <person name="Brown D.W."/>
            <person name="Divon H."/>
            <person name="Uhlig S."/>
            <person name="Proctor R.H."/>
        </authorList>
    </citation>
    <scope>NUCLEOTIDE SEQUENCE [LARGE SCALE GENOMIC DNA]</scope>
    <source>
        <strain evidence="9 10">NRRL 20693</strain>
    </source>
</reference>
<dbReference type="SMART" id="SM00072">
    <property type="entry name" value="GuKc"/>
    <property type="match status" value="1"/>
</dbReference>
<dbReference type="GO" id="GO:0004497">
    <property type="term" value="F:monooxygenase activity"/>
    <property type="evidence" value="ECO:0007669"/>
    <property type="project" value="UniProtKB-KW"/>
</dbReference>
<evidence type="ECO:0000256" key="3">
    <source>
        <dbReference type="ARBA" id="ARBA00010617"/>
    </source>
</evidence>
<dbReference type="GO" id="GO:0020037">
    <property type="term" value="F:heme binding"/>
    <property type="evidence" value="ECO:0007669"/>
    <property type="project" value="InterPro"/>
</dbReference>
<dbReference type="Gene3D" id="3.30.63.10">
    <property type="entry name" value="Guanylate Kinase phosphate binding domain"/>
    <property type="match status" value="1"/>
</dbReference>
<dbReference type="GO" id="GO:0005789">
    <property type="term" value="C:endoplasmic reticulum membrane"/>
    <property type="evidence" value="ECO:0007669"/>
    <property type="project" value="UniProtKB-SubCell"/>
</dbReference>
<dbReference type="EMBL" id="JAAGWQ010000038">
    <property type="protein sequence ID" value="KAF5675630.1"/>
    <property type="molecule type" value="Genomic_DNA"/>
</dbReference>
<dbReference type="Gene3D" id="3.40.50.300">
    <property type="entry name" value="P-loop containing nucleotide triphosphate hydrolases"/>
    <property type="match status" value="1"/>
</dbReference>
<dbReference type="GO" id="GO:0005506">
    <property type="term" value="F:iron ion binding"/>
    <property type="evidence" value="ECO:0007669"/>
    <property type="project" value="InterPro"/>
</dbReference>
<comment type="caution">
    <text evidence="9">The sequence shown here is derived from an EMBL/GenBank/DDBJ whole genome shotgun (WGS) entry which is preliminary data.</text>
</comment>
<evidence type="ECO:0000256" key="5">
    <source>
        <dbReference type="ARBA" id="ARBA00022723"/>
    </source>
</evidence>
<dbReference type="AlphaFoldDB" id="A0A8H5TU92"/>
<protein>
    <submittedName>
        <fullName evidence="9">Cytochrome P450 monooxygenase</fullName>
    </submittedName>
</protein>
<feature type="domain" description="Guanylate kinase-like" evidence="8">
    <location>
        <begin position="486"/>
        <end position="623"/>
    </location>
</feature>
<dbReference type="OrthoDB" id="3366823at2759"/>
<dbReference type="Pfam" id="PF00067">
    <property type="entry name" value="p450"/>
    <property type="match status" value="1"/>
</dbReference>
<name>A0A8H5TU92_FUSHE</name>
<dbReference type="InterPro" id="IPR008144">
    <property type="entry name" value="Guanylate_kin-like_dom"/>
</dbReference>
<comment type="subcellular location">
    <subcellularLocation>
        <location evidence="2">Endoplasmic reticulum membrane</location>
        <topology evidence="2">Single-pass membrane protein</topology>
    </subcellularLocation>
</comment>
<keyword evidence="5" id="KW-0479">Metal-binding</keyword>
<evidence type="ECO:0000256" key="2">
    <source>
        <dbReference type="ARBA" id="ARBA00004389"/>
    </source>
</evidence>
<organism evidence="9 10">
    <name type="scientific">Fusarium heterosporum</name>
    <dbReference type="NCBI Taxonomy" id="42747"/>
    <lineage>
        <taxon>Eukaryota</taxon>
        <taxon>Fungi</taxon>
        <taxon>Dikarya</taxon>
        <taxon>Ascomycota</taxon>
        <taxon>Pezizomycotina</taxon>
        <taxon>Sordariomycetes</taxon>
        <taxon>Hypocreomycetidae</taxon>
        <taxon>Hypocreales</taxon>
        <taxon>Nectriaceae</taxon>
        <taxon>Fusarium</taxon>
        <taxon>Fusarium heterosporum species complex</taxon>
    </lineage>
</organism>
<dbReference type="PANTHER" id="PTHR24306">
    <property type="match status" value="1"/>
</dbReference>
<dbReference type="InterPro" id="IPR036396">
    <property type="entry name" value="Cyt_P450_sf"/>
</dbReference>
<dbReference type="InterPro" id="IPR002403">
    <property type="entry name" value="Cyt_P450_E_grp-IV"/>
</dbReference>
<evidence type="ECO:0000313" key="10">
    <source>
        <dbReference type="Proteomes" id="UP000567885"/>
    </source>
</evidence>
<keyword evidence="6" id="KW-0408">Iron</keyword>
<keyword evidence="7 9" id="KW-0503">Monooxygenase</keyword>
<evidence type="ECO:0000256" key="6">
    <source>
        <dbReference type="ARBA" id="ARBA00023004"/>
    </source>
</evidence>
<sequence length="631" mass="70343">MEPSSLYQTASVTFWSMPVAYKFLCAVLVIVALNKVLAKPKGDQFKSLPAYLPIELAVASYILSGDGIGRRIYSAISRYGGSLFGLTSGHQILAELPGVDHLLSQSHHVFSSSPSQYSLCTLVLGAVDSPELRRKFEKSLKERLPPLERIFLNDAASTAAVARSRVAERGASLVSFSSDVGHMARWELSAGIKVIQSETSDSPGKVEANMQNLLRDFGACMSIPLIYGQDLLDRSPTILDDLWVFDHELFPLLMVGIPSWVPFKKMQDGLKARARIIDSLEGIIRRVEQDRKGEPIDFGADIADVSTVLRERNAIYARDGWTMAERAPIEFGTFWALNANTQPALFWFLLYVYSTPGLAERIRDEIAPYVSVSKGNRPEIVSMDFPSLFRKCQLFKACILETYRLVNQPTAIRCVTQPISINDGDIKHNLNKGTYVSVPLALKNRDPSLYEDPEVFVPDRFLEVNPDTGKPTAKYGKLRPWGIGPGEDYHFVSLPEFSRIVAEGGFIEHTIFSGDHHGTSKEAIPRQNGPDSVILLDIEIEGVKAIHKSQSLDARYVFIKPPSFEALETRLRARGTEGEIKIQERLARARTELEYAKTSGVYDKIIISDDLDVAYESLKAFAHGIKWVRQS</sequence>
<dbReference type="SUPFAM" id="SSF48264">
    <property type="entry name" value="Cytochrome P450"/>
    <property type="match status" value="1"/>
</dbReference>
<dbReference type="PROSITE" id="PS50052">
    <property type="entry name" value="GUANYLATE_KINASE_2"/>
    <property type="match status" value="1"/>
</dbReference>
<dbReference type="SUPFAM" id="SSF52540">
    <property type="entry name" value="P-loop containing nucleoside triphosphate hydrolases"/>
    <property type="match status" value="1"/>
</dbReference>
<dbReference type="GO" id="GO:0016705">
    <property type="term" value="F:oxidoreductase activity, acting on paired donors, with incorporation or reduction of molecular oxygen"/>
    <property type="evidence" value="ECO:0007669"/>
    <property type="project" value="InterPro"/>
</dbReference>
<keyword evidence="10" id="KW-1185">Reference proteome</keyword>
<dbReference type="PANTHER" id="PTHR24306:SF8">
    <property type="entry name" value="P450, PUTATIVE (EUROFUNG)-RELATED"/>
    <property type="match status" value="1"/>
</dbReference>
<comment type="cofactor">
    <cofactor evidence="1">
        <name>heme</name>
        <dbReference type="ChEBI" id="CHEBI:30413"/>
    </cofactor>
</comment>
<dbReference type="Pfam" id="PF00625">
    <property type="entry name" value="Guanylate_kin"/>
    <property type="match status" value="1"/>
</dbReference>
<accession>A0A8H5TU92</accession>
<keyword evidence="4" id="KW-0444">Lipid biosynthesis</keyword>
<keyword evidence="7 9" id="KW-0560">Oxidoreductase</keyword>
<comment type="similarity">
    <text evidence="3">Belongs to the cytochrome P450 family.</text>
</comment>
<keyword evidence="4" id="KW-0443">Lipid metabolism</keyword>
<gene>
    <name evidence="9" type="ORF">FHETE_2480</name>
</gene>
<evidence type="ECO:0000256" key="7">
    <source>
        <dbReference type="ARBA" id="ARBA00023033"/>
    </source>
</evidence>
<dbReference type="Proteomes" id="UP000567885">
    <property type="component" value="Unassembled WGS sequence"/>
</dbReference>
<dbReference type="Gene3D" id="1.10.630.10">
    <property type="entry name" value="Cytochrome P450"/>
    <property type="match status" value="1"/>
</dbReference>
<evidence type="ECO:0000313" key="9">
    <source>
        <dbReference type="EMBL" id="KAF5675630.1"/>
    </source>
</evidence>
<proteinExistence type="inferred from homology"/>
<dbReference type="InterPro" id="IPR027417">
    <property type="entry name" value="P-loop_NTPase"/>
</dbReference>
<evidence type="ECO:0000256" key="4">
    <source>
        <dbReference type="ARBA" id="ARBA00022516"/>
    </source>
</evidence>
<dbReference type="PRINTS" id="PR00465">
    <property type="entry name" value="EP450IV"/>
</dbReference>
<evidence type="ECO:0000256" key="1">
    <source>
        <dbReference type="ARBA" id="ARBA00001971"/>
    </source>
</evidence>
<dbReference type="InterPro" id="IPR008145">
    <property type="entry name" value="GK/Ca_channel_bsu"/>
</dbReference>
<dbReference type="InterPro" id="IPR001128">
    <property type="entry name" value="Cyt_P450"/>
</dbReference>
<evidence type="ECO:0000259" key="8">
    <source>
        <dbReference type="PROSITE" id="PS50052"/>
    </source>
</evidence>